<reference evidence="6 7" key="1">
    <citation type="submission" date="2022-02" db="EMBL/GenBank/DDBJ databases">
        <title>Mesosutterella porci, a novel member of the family Sutterellaceae from pig feces.</title>
        <authorList>
            <person name="Wylensek D."/>
            <person name="Clavel T."/>
        </authorList>
    </citation>
    <scope>NUCLEOTIDE SEQUENCE [LARGE SCALE GENOMIC DNA]</scope>
    <source>
        <strain evidence="7">oilRF-744-wt-GAM-9</strain>
    </source>
</reference>
<dbReference type="PANTHER" id="PTHR11472:SF34">
    <property type="entry name" value="REGULATOR OF TELOMERE ELONGATION HELICASE 1"/>
    <property type="match status" value="1"/>
</dbReference>
<feature type="domain" description="Helicase ATP-binding" evidence="5">
    <location>
        <begin position="26"/>
        <end position="302"/>
    </location>
</feature>
<dbReference type="Gene3D" id="3.40.50.300">
    <property type="entry name" value="P-loop containing nucleotide triphosphate hydrolases"/>
    <property type="match status" value="2"/>
</dbReference>
<organism evidence="6 7">
    <name type="scientific">Mesosutterella porci</name>
    <dbReference type="NCBI Taxonomy" id="2915351"/>
    <lineage>
        <taxon>Bacteria</taxon>
        <taxon>Pseudomonadati</taxon>
        <taxon>Pseudomonadota</taxon>
        <taxon>Betaproteobacteria</taxon>
        <taxon>Burkholderiales</taxon>
        <taxon>Sutterellaceae</taxon>
        <taxon>Mesosutterella</taxon>
    </lineage>
</organism>
<dbReference type="PROSITE" id="PS51193">
    <property type="entry name" value="HELICASE_ATP_BIND_2"/>
    <property type="match status" value="1"/>
</dbReference>
<evidence type="ECO:0000256" key="1">
    <source>
        <dbReference type="ARBA" id="ARBA00022741"/>
    </source>
</evidence>
<evidence type="ECO:0000256" key="3">
    <source>
        <dbReference type="ARBA" id="ARBA00022840"/>
    </source>
</evidence>
<dbReference type="Proteomes" id="UP001297600">
    <property type="component" value="Unassembled WGS sequence"/>
</dbReference>
<gene>
    <name evidence="6" type="ORF">MAF45_05330</name>
</gene>
<comment type="caution">
    <text evidence="6">The sequence shown here is derived from an EMBL/GenBank/DDBJ whole genome shotgun (WGS) entry which is preliminary data.</text>
</comment>
<dbReference type="PANTHER" id="PTHR11472">
    <property type="entry name" value="DNA REPAIR DEAD HELICASE RAD3/XP-D SUBFAMILY MEMBER"/>
    <property type="match status" value="1"/>
</dbReference>
<evidence type="ECO:0000256" key="4">
    <source>
        <dbReference type="ARBA" id="ARBA00038058"/>
    </source>
</evidence>
<keyword evidence="1" id="KW-0547">Nucleotide-binding</keyword>
<dbReference type="InterPro" id="IPR014013">
    <property type="entry name" value="Helic_SF1/SF2_ATP-bd_DinG/Rad3"/>
</dbReference>
<proteinExistence type="inferred from homology"/>
<keyword evidence="7" id="KW-1185">Reference proteome</keyword>
<keyword evidence="3" id="KW-0067">ATP-binding</keyword>
<dbReference type="InterPro" id="IPR027417">
    <property type="entry name" value="P-loop_NTPase"/>
</dbReference>
<dbReference type="InterPro" id="IPR006555">
    <property type="entry name" value="ATP-dep_Helicase_C"/>
</dbReference>
<dbReference type="SMART" id="SM00491">
    <property type="entry name" value="HELICc2"/>
    <property type="match status" value="1"/>
</dbReference>
<sequence length="670" mass="72989">MPLGNEIKAGEELLREVQEAFSPGGALQRALPGFVPRDSQRDFALEVARTIISRGTLVAEAGTGTGKTFAYLVPALLAGVRILVSTAGKPLQDQLFGKDLPQILRALRLQADCAILKGRSNYICLKRLREVQRLPTREDVAYLRDIRIFAETNAAGDRSELVHIPENDPIWPLVTSTRDNCTGQKCPFFKDCFLNKARKHARASDILVVNHHLFLSSLAIGEEGAEELLPAMPVTVIDEAHQLPAIATDFFGKVFSTYSVVDFAREALLLAKTKAPGGARWDELTQAVSLAAKEIPAAAADSLGLEEGARVRAGEKELGGLSGPLARLSSKLSQLAAALSENAGRDPDLDLLLPRCAGYMEQADSWNAFIRDGEPRSEDGSVPHVRWLQMGKLGLRLCDTPLSVGDKIRAIREEKGEAWVLTSATLSTAGDFTHFLTELGLEDAKTAAWESPFDFATHAALYIPKGLPADPRAPGFSQFVAECAWPFVRKAGGRAFFLCTSLKAVEAVADRLESLALEAGVQLRVLRQGSGTRKGLLEQYREEKHAVLVGSMSFWEGIDIKGDALSIVVIDKFPFAPPDDPVVAARREWIEQNGGSPFLDYQVPEMVTALRQGAGRLIRSETDRGVLILCDPRAFDKWHSYGRRVIMSLPGFGRTSNEEVALSFIPSPGS</sequence>
<dbReference type="GO" id="GO:0004386">
    <property type="term" value="F:helicase activity"/>
    <property type="evidence" value="ECO:0007669"/>
    <property type="project" value="UniProtKB-KW"/>
</dbReference>
<dbReference type="RefSeq" id="WP_237978518.1">
    <property type="nucleotide sequence ID" value="NZ_JAKNCT010000005.1"/>
</dbReference>
<keyword evidence="6" id="KW-0347">Helicase</keyword>
<dbReference type="InterPro" id="IPR045028">
    <property type="entry name" value="DinG/Rad3-like"/>
</dbReference>
<comment type="similarity">
    <text evidence="4">Belongs to the helicase family. DinG subfamily.</text>
</comment>
<evidence type="ECO:0000313" key="7">
    <source>
        <dbReference type="Proteomes" id="UP001297600"/>
    </source>
</evidence>
<dbReference type="EMBL" id="JAKNCT010000005">
    <property type="protein sequence ID" value="MCG5030866.1"/>
    <property type="molecule type" value="Genomic_DNA"/>
</dbReference>
<evidence type="ECO:0000259" key="5">
    <source>
        <dbReference type="PROSITE" id="PS51193"/>
    </source>
</evidence>
<name>A0ABS9MQH2_9BURK</name>
<protein>
    <submittedName>
        <fullName evidence="6">ATP-dependent DNA helicase</fullName>
    </submittedName>
</protein>
<dbReference type="Pfam" id="PF13307">
    <property type="entry name" value="Helicase_C_2"/>
    <property type="match status" value="1"/>
</dbReference>
<keyword evidence="2" id="KW-0378">Hydrolase</keyword>
<evidence type="ECO:0000256" key="2">
    <source>
        <dbReference type="ARBA" id="ARBA00022801"/>
    </source>
</evidence>
<dbReference type="SUPFAM" id="SSF52540">
    <property type="entry name" value="P-loop containing nucleoside triphosphate hydrolases"/>
    <property type="match status" value="2"/>
</dbReference>
<accession>A0ABS9MQH2</accession>
<evidence type="ECO:0000313" key="6">
    <source>
        <dbReference type="EMBL" id="MCG5030866.1"/>
    </source>
</evidence>